<feature type="region of interest" description="Disordered" evidence="1">
    <location>
        <begin position="72"/>
        <end position="97"/>
    </location>
</feature>
<dbReference type="SMART" id="SM00028">
    <property type="entry name" value="TPR"/>
    <property type="match status" value="3"/>
</dbReference>
<keyword evidence="4" id="KW-1185">Reference proteome</keyword>
<dbReference type="SUPFAM" id="SSF52540">
    <property type="entry name" value="P-loop containing nucleoside triphosphate hydrolases"/>
    <property type="match status" value="1"/>
</dbReference>
<gene>
    <name evidence="3" type="ORF">ACFFH7_14805</name>
</gene>
<comment type="caution">
    <text evidence="3">The sequence shown here is derived from an EMBL/GenBank/DDBJ whole genome shotgun (WGS) entry which is preliminary data.</text>
</comment>
<dbReference type="Gene3D" id="1.25.40.10">
    <property type="entry name" value="Tetratricopeptide repeat domain"/>
    <property type="match status" value="2"/>
</dbReference>
<evidence type="ECO:0000256" key="1">
    <source>
        <dbReference type="SAM" id="MobiDB-lite"/>
    </source>
</evidence>
<dbReference type="Pfam" id="PF13560">
    <property type="entry name" value="HTH_31"/>
    <property type="match status" value="1"/>
</dbReference>
<evidence type="ECO:0000259" key="2">
    <source>
        <dbReference type="PROSITE" id="PS50943"/>
    </source>
</evidence>
<protein>
    <submittedName>
        <fullName evidence="3">Tetratricopeptide repeat protein</fullName>
    </submittedName>
</protein>
<evidence type="ECO:0000313" key="4">
    <source>
        <dbReference type="Proteomes" id="UP001589810"/>
    </source>
</evidence>
<sequence length="746" mass="81727">MEAGVVEQYDTMLKHFRLRAGLTQESLADLSGVSTRTIRGLENGTRSNPRRASLRQLADALGLTPHEREQLAGLGTAEEPPPSRAIRQLPSPSPGFAGRDAELTALDRAGDSEIRVVVGSGGIGKTWLALHWAHTHADRFPDGQLFVDLQGFSPDHEPLDASTAVRGFLDAFGVDDGRLPTTLDGQITLYRSLVAGRRMLVVLDNAATADQVVPLLPGTPTCTVLATSRRTLTALVLRHGAYHLPLGTLDENDASALLTLRLGEPRVAAEPDAVAQLIALCGRYPLALAIVAGRAQTRPRIPLAEFAAELRESGLTALDDDDPAASVPSVLSWSMRTLSTGQRTVFALLGIAPGPDIGVPAATTLTGLPPARLRKVLRELEESSLIDRQPADRYSMHDLVRELAIEQADCCLSADDRDAALRRLAEFYLHTAFAGDRQLAPKRHPISLPPSDVVPVALKDDNAVMAWFAAEHACLLAVQRSAVTAGWDDVVWQLAWSVNRFHYRRSYLVDDIAVTELGLAAAERLGDTSARIETRRLVALALVRDGRPTAALDHLQQALALAEGRGRPEELANVHQMFTYVLGRAGQDRQAYRHAVQALRIYQDLHALEWEADALNSVGWYAAKLGDFDQAWEYCQQALTLQRRLHDQDSEAVVLDSLGYIDHHLGRHADAIEHYRQSVALLRTVGDLYQLASTLEALGHPHHALNQLAEAHGVWSEAIELYHAQHRNEEAERLRRHLRTTETVPS</sequence>
<dbReference type="Proteomes" id="UP001589810">
    <property type="component" value="Unassembled WGS sequence"/>
</dbReference>
<dbReference type="SMART" id="SM00530">
    <property type="entry name" value="HTH_XRE"/>
    <property type="match status" value="1"/>
</dbReference>
<dbReference type="SUPFAM" id="SSF48452">
    <property type="entry name" value="TPR-like"/>
    <property type="match status" value="1"/>
</dbReference>
<name>A0ABV6MR26_9PSEU</name>
<dbReference type="CDD" id="cd00093">
    <property type="entry name" value="HTH_XRE"/>
    <property type="match status" value="1"/>
</dbReference>
<dbReference type="InterPro" id="IPR027417">
    <property type="entry name" value="P-loop_NTPase"/>
</dbReference>
<dbReference type="RefSeq" id="WP_273941182.1">
    <property type="nucleotide sequence ID" value="NZ_CP097263.1"/>
</dbReference>
<dbReference type="Gene3D" id="1.10.260.40">
    <property type="entry name" value="lambda repressor-like DNA-binding domains"/>
    <property type="match status" value="1"/>
</dbReference>
<dbReference type="PANTHER" id="PTHR47691:SF3">
    <property type="entry name" value="HTH-TYPE TRANSCRIPTIONAL REGULATOR RV0890C-RELATED"/>
    <property type="match status" value="1"/>
</dbReference>
<dbReference type="EMBL" id="JBHLUD010000004">
    <property type="protein sequence ID" value="MFC0542765.1"/>
    <property type="molecule type" value="Genomic_DNA"/>
</dbReference>
<dbReference type="PROSITE" id="PS50943">
    <property type="entry name" value="HTH_CROC1"/>
    <property type="match status" value="1"/>
</dbReference>
<dbReference type="Gene3D" id="3.40.50.300">
    <property type="entry name" value="P-loop containing nucleotide triphosphate hydrolases"/>
    <property type="match status" value="1"/>
</dbReference>
<dbReference type="InterPro" id="IPR011990">
    <property type="entry name" value="TPR-like_helical_dom_sf"/>
</dbReference>
<evidence type="ECO:0000313" key="3">
    <source>
        <dbReference type="EMBL" id="MFC0542765.1"/>
    </source>
</evidence>
<dbReference type="PANTHER" id="PTHR47691">
    <property type="entry name" value="REGULATOR-RELATED"/>
    <property type="match status" value="1"/>
</dbReference>
<reference evidence="3 4" key="1">
    <citation type="submission" date="2024-09" db="EMBL/GenBank/DDBJ databases">
        <authorList>
            <person name="Sun Q."/>
            <person name="Mori K."/>
        </authorList>
    </citation>
    <scope>NUCLEOTIDE SEQUENCE [LARGE SCALE GENOMIC DNA]</scope>
    <source>
        <strain evidence="3 4">TBRC 1432</strain>
    </source>
</reference>
<dbReference type="InterPro" id="IPR019734">
    <property type="entry name" value="TPR_rpt"/>
</dbReference>
<dbReference type="SUPFAM" id="SSF47413">
    <property type="entry name" value="lambda repressor-like DNA-binding domains"/>
    <property type="match status" value="1"/>
</dbReference>
<dbReference type="InterPro" id="IPR010982">
    <property type="entry name" value="Lambda_DNA-bd_dom_sf"/>
</dbReference>
<organism evidence="3 4">
    <name type="scientific">Kutzneria chonburiensis</name>
    <dbReference type="NCBI Taxonomy" id="1483604"/>
    <lineage>
        <taxon>Bacteria</taxon>
        <taxon>Bacillati</taxon>
        <taxon>Actinomycetota</taxon>
        <taxon>Actinomycetes</taxon>
        <taxon>Pseudonocardiales</taxon>
        <taxon>Pseudonocardiaceae</taxon>
        <taxon>Kutzneria</taxon>
    </lineage>
</organism>
<accession>A0ABV6MR26</accession>
<dbReference type="Pfam" id="PF13424">
    <property type="entry name" value="TPR_12"/>
    <property type="match status" value="1"/>
</dbReference>
<proteinExistence type="predicted"/>
<dbReference type="InterPro" id="IPR001387">
    <property type="entry name" value="Cro/C1-type_HTH"/>
</dbReference>
<feature type="domain" description="HTH cro/C1-type" evidence="2">
    <location>
        <begin position="13"/>
        <end position="68"/>
    </location>
</feature>
<dbReference type="PRINTS" id="PR00364">
    <property type="entry name" value="DISEASERSIST"/>
</dbReference>